<evidence type="ECO:0000313" key="1">
    <source>
        <dbReference type="EMBL" id="MEY2344243.1"/>
    </source>
</evidence>
<comment type="caution">
    <text evidence="1">The sequence shown here is derived from an EMBL/GenBank/DDBJ whole genome shotgun (WGS) entry which is preliminary data.</text>
</comment>
<protein>
    <submittedName>
        <fullName evidence="1">Uncharacterized protein</fullName>
    </submittedName>
</protein>
<dbReference type="EMBL" id="JADQCH020000001">
    <property type="protein sequence ID" value="MEY2344243.1"/>
    <property type="molecule type" value="Genomic_DNA"/>
</dbReference>
<dbReference type="AlphaFoldDB" id="A0ABD5LSC3"/>
<reference evidence="1" key="1">
    <citation type="submission" date="2021-05" db="EMBL/GenBank/DDBJ databases">
        <title>First report of NDM-5 and VEB-6 producing Proteus mirabilis isolated from blood of a sepsis patient in Kolkata, India.</title>
        <authorList>
            <person name="Halder G."/>
            <person name="Chaudhuri B."/>
            <person name="Dutta S."/>
        </authorList>
    </citation>
    <scope>NUCLEOTIDE SEQUENCE [LARGE SCALE GENOMIC DNA]</scope>
    <source>
        <strain evidence="1">7049</strain>
    </source>
</reference>
<dbReference type="InterPro" id="IPR031325">
    <property type="entry name" value="RHS_repeat"/>
</dbReference>
<accession>A0ABD5LSC3</accession>
<sequence length="207" mass="24418">MKWVCKRIKVHFTYDALGRITREQTGDDIVEFNYDELNNLSRLTLPQGDSLNWLYYGSGHATAINHLIDGRSQLITEFDRDDLHREISRTQGALTQYRQYDKLGRTISTFSSRDKQHPLNGITLWRKWFYDPQDNLGAMEDTYRGWVEYLYDSEQRLKKSPVVKTLIPCCFTIARIIYLSVRNQKLMVNTPLALKTVFYSWGQNYRS</sequence>
<dbReference type="InterPro" id="IPR006530">
    <property type="entry name" value="YD"/>
</dbReference>
<gene>
    <name evidence="1" type="ORF">I3679_009260</name>
</gene>
<dbReference type="PANTHER" id="PTHR32305">
    <property type="match status" value="1"/>
</dbReference>
<dbReference type="PANTHER" id="PTHR32305:SF15">
    <property type="entry name" value="PROTEIN RHSA-RELATED"/>
    <property type="match status" value="1"/>
</dbReference>
<dbReference type="NCBIfam" id="TIGR01643">
    <property type="entry name" value="YD_repeat_2x"/>
    <property type="match status" value="1"/>
</dbReference>
<proteinExistence type="predicted"/>
<dbReference type="Pfam" id="PF05593">
    <property type="entry name" value="RHS_repeat"/>
    <property type="match status" value="1"/>
</dbReference>
<name>A0ABD5LSC3_PROMI</name>
<organism evidence="1">
    <name type="scientific">Proteus mirabilis</name>
    <dbReference type="NCBI Taxonomy" id="584"/>
    <lineage>
        <taxon>Bacteria</taxon>
        <taxon>Pseudomonadati</taxon>
        <taxon>Pseudomonadota</taxon>
        <taxon>Gammaproteobacteria</taxon>
        <taxon>Enterobacterales</taxon>
        <taxon>Morganellaceae</taxon>
        <taxon>Proteus</taxon>
    </lineage>
</organism>
<dbReference type="Gene3D" id="2.180.10.10">
    <property type="entry name" value="RHS repeat-associated core"/>
    <property type="match status" value="1"/>
</dbReference>
<dbReference type="InterPro" id="IPR050708">
    <property type="entry name" value="T6SS_VgrG/RHS"/>
</dbReference>